<protein>
    <submittedName>
        <fullName evidence="2">Uncharacterized protein</fullName>
    </submittedName>
</protein>
<comment type="caution">
    <text evidence="2">The sequence shown here is derived from an EMBL/GenBank/DDBJ whole genome shotgun (WGS) entry which is preliminary data.</text>
</comment>
<evidence type="ECO:0000313" key="2">
    <source>
        <dbReference type="EMBL" id="KAK8875338.1"/>
    </source>
</evidence>
<feature type="coiled-coil region" evidence="1">
    <location>
        <begin position="373"/>
        <end position="421"/>
    </location>
</feature>
<sequence length="491" mass="58711">MFLNEFSKQSDQRLIEIDDYNANNYFFSLSNNSYDEYEFDVSKTDYLQSLEQLKKNISQDSKFRSTYGIQKVLDENINSLQNSISIFYNMHKSQIDDINRISEEYNFALAQLNRENERITQNKNKVQSEMELIESIHSELAKTASSIHDVHNSIEMSPNEKVKFLYNKNIIKYEKKCQKISCKHQTIKHNLKNLKMESKYNKNQIKFFKEREINLTKEISEVIAQMTKIIEAKKKYNTNLDALFKTKELIIHFKFLIKQNKTKNNLLLNEEKFLLRKINNLDKKEEILKIETKEINDTQNIINQRYEDIKRTSQIQDDVEKPLILFYNEIKDNIQEELQKEVNLNHQLSFFSRKEVTFFNSYTSNDFYDESQINGMKKELNDLDKECMLLHEKIFNQSNSNIKMLNQKKEIENKLSAQLNEIYKLNSHHNGNVDVLYDYIMGRSDLEYIKKLQKQIIEKKEIIKNKKEKYLKKYDALINVIENFMANYSLL</sequence>
<name>A0ABR2JBZ9_9EUKA</name>
<evidence type="ECO:0000256" key="1">
    <source>
        <dbReference type="SAM" id="Coils"/>
    </source>
</evidence>
<dbReference type="EMBL" id="JAPFFF010000012">
    <property type="protein sequence ID" value="KAK8875338.1"/>
    <property type="molecule type" value="Genomic_DNA"/>
</dbReference>
<gene>
    <name evidence="2" type="ORF">M9Y10_005503</name>
</gene>
<keyword evidence="3" id="KW-1185">Reference proteome</keyword>
<dbReference type="Proteomes" id="UP001470230">
    <property type="component" value="Unassembled WGS sequence"/>
</dbReference>
<proteinExistence type="predicted"/>
<feature type="coiled-coil region" evidence="1">
    <location>
        <begin position="98"/>
        <end position="129"/>
    </location>
</feature>
<evidence type="ECO:0000313" key="3">
    <source>
        <dbReference type="Proteomes" id="UP001470230"/>
    </source>
</evidence>
<organism evidence="2 3">
    <name type="scientific">Tritrichomonas musculus</name>
    <dbReference type="NCBI Taxonomy" id="1915356"/>
    <lineage>
        <taxon>Eukaryota</taxon>
        <taxon>Metamonada</taxon>
        <taxon>Parabasalia</taxon>
        <taxon>Tritrichomonadida</taxon>
        <taxon>Tritrichomonadidae</taxon>
        <taxon>Tritrichomonas</taxon>
    </lineage>
</organism>
<keyword evidence="1" id="KW-0175">Coiled coil</keyword>
<accession>A0ABR2JBZ9</accession>
<reference evidence="2 3" key="1">
    <citation type="submission" date="2024-04" db="EMBL/GenBank/DDBJ databases">
        <title>Tritrichomonas musculus Genome.</title>
        <authorList>
            <person name="Alves-Ferreira E."/>
            <person name="Grigg M."/>
            <person name="Lorenzi H."/>
            <person name="Galac M."/>
        </authorList>
    </citation>
    <scope>NUCLEOTIDE SEQUENCE [LARGE SCALE GENOMIC DNA]</scope>
    <source>
        <strain evidence="2 3">EAF2021</strain>
    </source>
</reference>